<dbReference type="AlphaFoldDB" id="A0A8J2ND03"/>
<sequence>MDDSCFGSHKSDFPAPPKPIVRREIDDNSWLIGGVVISRHASEPSGPCWGDGKGTFFTISKAPNPKPTTKPISDDCPIKDHLLSESTAYGVYEVGLAFLAIDDNKGTPEHITLEALAEIPFSFQIPKVYYHGVHDDRYYIVYSALPGKTICEAWPETNDDALKKRWLEQIVDSCIELSTLSSQTMTGITGDTLAERFLSKTYLQTPDSYTPEALLQSCKEIGMDCSNLVFQQNNLTPLTFTVDESGKLLGIYHWGDAGFLPKDWILTKATSNPSLKAWKRQKGTWKPSEMNEWRMGIKDALEERGLREYWLKNNEWRAKIHTEYDIQHMRGM</sequence>
<name>A0A8J2ND03_FUSEQ</name>
<dbReference type="EMBL" id="CAJSTJ010000130">
    <property type="protein sequence ID" value="CAG7559838.1"/>
    <property type="molecule type" value="Genomic_DNA"/>
</dbReference>
<reference evidence="1" key="1">
    <citation type="submission" date="2021-05" db="EMBL/GenBank/DDBJ databases">
        <authorList>
            <person name="Khan N."/>
        </authorList>
    </citation>
    <scope>NUCLEOTIDE SEQUENCE</scope>
</reference>
<evidence type="ECO:0008006" key="3">
    <source>
        <dbReference type="Google" id="ProtNLM"/>
    </source>
</evidence>
<organism evidence="1 2">
    <name type="scientific">Fusarium equiseti</name>
    <name type="common">Fusarium scirpi</name>
    <dbReference type="NCBI Taxonomy" id="61235"/>
    <lineage>
        <taxon>Eukaryota</taxon>
        <taxon>Fungi</taxon>
        <taxon>Dikarya</taxon>
        <taxon>Ascomycota</taxon>
        <taxon>Pezizomycotina</taxon>
        <taxon>Sordariomycetes</taxon>
        <taxon>Hypocreomycetidae</taxon>
        <taxon>Hypocreales</taxon>
        <taxon>Nectriaceae</taxon>
        <taxon>Fusarium</taxon>
        <taxon>Fusarium incarnatum-equiseti species complex</taxon>
    </lineage>
</organism>
<comment type="caution">
    <text evidence="1">The sequence shown here is derived from an EMBL/GenBank/DDBJ whole genome shotgun (WGS) entry which is preliminary data.</text>
</comment>
<evidence type="ECO:0000313" key="2">
    <source>
        <dbReference type="Proteomes" id="UP000693738"/>
    </source>
</evidence>
<protein>
    <recommendedName>
        <fullName evidence="3">Aminoglycoside phosphotransferase domain-containing protein</fullName>
    </recommendedName>
</protein>
<dbReference type="Proteomes" id="UP000693738">
    <property type="component" value="Unassembled WGS sequence"/>
</dbReference>
<proteinExistence type="predicted"/>
<accession>A0A8J2ND03</accession>
<gene>
    <name evidence="1" type="ORF">FEQUK3_LOCUS5530</name>
</gene>
<evidence type="ECO:0000313" key="1">
    <source>
        <dbReference type="EMBL" id="CAG7559838.1"/>
    </source>
</evidence>